<dbReference type="Pfam" id="PF00300">
    <property type="entry name" value="His_Phos_1"/>
    <property type="match status" value="1"/>
</dbReference>
<dbReference type="SUPFAM" id="SSF53254">
    <property type="entry name" value="Phosphoglycerate mutase-like"/>
    <property type="match status" value="1"/>
</dbReference>
<comment type="caution">
    <text evidence="1">The sequence shown here is derived from an EMBL/GenBank/DDBJ whole genome shotgun (WGS) entry which is preliminary data.</text>
</comment>
<dbReference type="EMBL" id="JBHSVR010000001">
    <property type="protein sequence ID" value="MFC6635149.1"/>
    <property type="molecule type" value="Genomic_DNA"/>
</dbReference>
<dbReference type="RefSeq" id="WP_193193200.1">
    <property type="nucleotide sequence ID" value="NZ_JACZFR010000041.1"/>
</dbReference>
<dbReference type="Gene3D" id="3.40.50.1240">
    <property type="entry name" value="Phosphoglycerate mutase-like"/>
    <property type="match status" value="1"/>
</dbReference>
<dbReference type="PANTHER" id="PTHR48100">
    <property type="entry name" value="BROAD-SPECIFICITY PHOSPHATASE YOR283W-RELATED"/>
    <property type="match status" value="1"/>
</dbReference>
<dbReference type="PANTHER" id="PTHR48100:SF1">
    <property type="entry name" value="HISTIDINE PHOSPHATASE FAMILY PROTEIN-RELATED"/>
    <property type="match status" value="1"/>
</dbReference>
<keyword evidence="2" id="KW-1185">Reference proteome</keyword>
<evidence type="ECO:0000313" key="1">
    <source>
        <dbReference type="EMBL" id="MFC6635149.1"/>
    </source>
</evidence>
<protein>
    <submittedName>
        <fullName evidence="1">Histidine phosphatase family protein</fullName>
    </submittedName>
</protein>
<dbReference type="InterPro" id="IPR029033">
    <property type="entry name" value="His_PPase_superfam"/>
</dbReference>
<dbReference type="Proteomes" id="UP001596425">
    <property type="component" value="Unassembled WGS sequence"/>
</dbReference>
<proteinExistence type="predicted"/>
<reference evidence="2" key="1">
    <citation type="journal article" date="2019" name="Int. J. Syst. Evol. Microbiol.">
        <title>The Global Catalogue of Microorganisms (GCM) 10K type strain sequencing project: providing services to taxonomists for standard genome sequencing and annotation.</title>
        <authorList>
            <consortium name="The Broad Institute Genomics Platform"/>
            <consortium name="The Broad Institute Genome Sequencing Center for Infectious Disease"/>
            <person name="Wu L."/>
            <person name="Ma J."/>
        </authorList>
    </citation>
    <scope>NUCLEOTIDE SEQUENCE [LARGE SCALE GENOMIC DNA]</scope>
    <source>
        <strain evidence="2">CGMCC 1.13718</strain>
    </source>
</reference>
<name>A0ABW1YQZ8_9GAMM</name>
<gene>
    <name evidence="1" type="ORF">ACFQBM_17805</name>
</gene>
<evidence type="ECO:0000313" key="2">
    <source>
        <dbReference type="Proteomes" id="UP001596425"/>
    </source>
</evidence>
<dbReference type="InterPro" id="IPR013078">
    <property type="entry name" value="His_Pase_superF_clade-1"/>
</dbReference>
<dbReference type="InterPro" id="IPR050275">
    <property type="entry name" value="PGM_Phosphatase"/>
</dbReference>
<sequence length="182" mass="20541">MTRILLVRHGEASKGPEAPDPELTDLGHRQAQALARQFANVKPISLISSPKARARQTAQPLAELWQRSVTLEQAVTEIPPPEGVALSERGQWIRRLLDSDWDAEDRAQQEWRRGILGFLLSLREDAAIFCHFMVINSVVAQVRGDRRVQQFRPDYTSVTELNSGGGRLEIVQLGEERQSRIL</sequence>
<dbReference type="SMART" id="SM00855">
    <property type="entry name" value="PGAM"/>
    <property type="match status" value="1"/>
</dbReference>
<organism evidence="1 2">
    <name type="scientific">Microbulbifer taiwanensis</name>
    <dbReference type="NCBI Taxonomy" id="986746"/>
    <lineage>
        <taxon>Bacteria</taxon>
        <taxon>Pseudomonadati</taxon>
        <taxon>Pseudomonadota</taxon>
        <taxon>Gammaproteobacteria</taxon>
        <taxon>Cellvibrionales</taxon>
        <taxon>Microbulbiferaceae</taxon>
        <taxon>Microbulbifer</taxon>
    </lineage>
</organism>
<accession>A0ABW1YQZ8</accession>
<dbReference type="CDD" id="cd07040">
    <property type="entry name" value="HP"/>
    <property type="match status" value="1"/>
</dbReference>